<gene>
    <name evidence="1" type="ORF">BJ970_007429</name>
</gene>
<keyword evidence="2" id="KW-1185">Reference proteome</keyword>
<dbReference type="Proteomes" id="UP000584374">
    <property type="component" value="Unassembled WGS sequence"/>
</dbReference>
<reference evidence="1 2" key="1">
    <citation type="submission" date="2020-08" db="EMBL/GenBank/DDBJ databases">
        <title>Sequencing the genomes of 1000 actinobacteria strains.</title>
        <authorList>
            <person name="Klenk H.-P."/>
        </authorList>
    </citation>
    <scope>NUCLEOTIDE SEQUENCE [LARGE SCALE GENOMIC DNA]</scope>
    <source>
        <strain evidence="1 2">DSM 45584</strain>
    </source>
</reference>
<evidence type="ECO:0000313" key="1">
    <source>
        <dbReference type="EMBL" id="MBB5159829.1"/>
    </source>
</evidence>
<sequence length="40" mass="4392">MNTPDITATRRHTPAVMIVLFGLGAFSTEQPTAMKRRAFG</sequence>
<comment type="caution">
    <text evidence="1">The sequence shown here is derived from an EMBL/GenBank/DDBJ whole genome shotgun (WGS) entry which is preliminary data.</text>
</comment>
<dbReference type="AlphaFoldDB" id="A0A840QK90"/>
<name>A0A840QK90_9PSEU</name>
<protein>
    <submittedName>
        <fullName evidence="1">Uncharacterized protein</fullName>
    </submittedName>
</protein>
<evidence type="ECO:0000313" key="2">
    <source>
        <dbReference type="Proteomes" id="UP000584374"/>
    </source>
</evidence>
<organism evidence="1 2">
    <name type="scientific">Saccharopolyspora phatthalungensis</name>
    <dbReference type="NCBI Taxonomy" id="664693"/>
    <lineage>
        <taxon>Bacteria</taxon>
        <taxon>Bacillati</taxon>
        <taxon>Actinomycetota</taxon>
        <taxon>Actinomycetes</taxon>
        <taxon>Pseudonocardiales</taxon>
        <taxon>Pseudonocardiaceae</taxon>
        <taxon>Saccharopolyspora</taxon>
    </lineage>
</organism>
<accession>A0A840QK90</accession>
<proteinExistence type="predicted"/>
<dbReference type="EMBL" id="JACHIW010000003">
    <property type="protein sequence ID" value="MBB5159829.1"/>
    <property type="molecule type" value="Genomic_DNA"/>
</dbReference>